<reference evidence="1" key="2">
    <citation type="submission" date="2020-09" db="EMBL/GenBank/DDBJ databases">
        <title>Reference genome assembly for Australian Ascochyta lentis isolate Al4.</title>
        <authorList>
            <person name="Lee R.C."/>
            <person name="Farfan-Caceres L.M."/>
            <person name="Debler J.W."/>
            <person name="Williams A.H."/>
            <person name="Henares B.M."/>
        </authorList>
    </citation>
    <scope>NUCLEOTIDE SEQUENCE</scope>
    <source>
        <strain evidence="1">Al4</strain>
    </source>
</reference>
<evidence type="ECO:0000313" key="1">
    <source>
        <dbReference type="EMBL" id="KAF9694491.1"/>
    </source>
</evidence>
<dbReference type="OrthoDB" id="3554680at2759"/>
<reference evidence="1" key="1">
    <citation type="submission" date="2018-12" db="EMBL/GenBank/DDBJ databases">
        <authorList>
            <person name="Syme R.A."/>
            <person name="Farfan-Caceres L."/>
            <person name="Lichtenzveig J."/>
        </authorList>
    </citation>
    <scope>NUCLEOTIDE SEQUENCE</scope>
    <source>
        <strain evidence="1">Al4</strain>
    </source>
</reference>
<gene>
    <name evidence="1" type="ORF">EKO04_007541</name>
</gene>
<comment type="caution">
    <text evidence="1">The sequence shown here is derived from an EMBL/GenBank/DDBJ whole genome shotgun (WGS) entry which is preliminary data.</text>
</comment>
<sequence>MASWKIAPANSEKSKLEYTPFLECRKFFAVDDSGSTAGTVLRQERAFVDAFRESHSNAADAISLWGSRCDTPTTWFDSVNWDSGHLGTNPDQILKNGAALRTIRKADVWFLLTDGEIWDADVHQLANLAHESEILNVPLVFVITGSRGSSPGTANISVGISFFASSHDTLILFKETQTGKIYVIAAKGCFAELGGSTAAQELTSWVDLPIFETEADFFMHCKKSSIKVIRSETREKSTGGVSLGSTWEEQHGGPVKVELDTLLGSGILSDTDAVKLLAEEAFDALAIACKTRRRIPELRAFVQSQKVEQVAPKLEDRHGAAAIIAKMADATTSVEDRRHLQVRLREAHAANRRDYQRTVTEFAGSTAEQALRKRNQLADAALRSLASLEAASYNADIISRRSNRARRAEIVSSTPAVDMANLDLDAPSCRGYCLICCGEDEIMSICFKEVDSEDTEDNTSDFALNFPLAAGASAKNVNRVSSQNICFQCAILGPAGMSIYKERLTAIIPAVQYDGSNKKYINDQLYSGLTARLATGAAGIAQLFMAILQKVMQTKSWAGAGMNASQAFADERHEAAQRRKTFQWMLDQLIMNTYTRETFNETGEWVRFPEALSWVAKDFKSNGLASFAVTYPLAGIGSLIALGQHTGSFPEDIVNQLKATKELHSVTSKYLADLQTALQQKSANEHSRWKQTYLELIYREFNGPLVPVDHGEASILDDVETFKQRLTVCLTRTSTGSDPGSGVDTMVMRKIQVLVFWLLFNQRGHCTAQTFFTRIRHDQDLAPAVLDPNLSVPTTSYHQILLSIFAKHDADFINPTQADSHNTLIPFANPFGASVLRCGVTSCNQPFCDTTTLHAQTLTSEAIEAIRRACTKHLIAIFGIRGRFERSDTGLPERATAGQPPSSIHTNLHMTIVRHWAEQAQDVRRAVVCGGAARVQFVEGVRGRLCNEGRGDIFSAQMERDTEALLPSFFEAIAEALKREGRSAEHVAVYCHDFARTRLEHKVAYELEESSQCDFC</sequence>
<name>A0A8H7MCJ7_9PLEO</name>
<keyword evidence="2" id="KW-1185">Reference proteome</keyword>
<dbReference type="SUPFAM" id="SSF53300">
    <property type="entry name" value="vWA-like"/>
    <property type="match status" value="1"/>
</dbReference>
<organism evidence="1 2">
    <name type="scientific">Ascochyta lentis</name>
    <dbReference type="NCBI Taxonomy" id="205686"/>
    <lineage>
        <taxon>Eukaryota</taxon>
        <taxon>Fungi</taxon>
        <taxon>Dikarya</taxon>
        <taxon>Ascomycota</taxon>
        <taxon>Pezizomycotina</taxon>
        <taxon>Dothideomycetes</taxon>
        <taxon>Pleosporomycetidae</taxon>
        <taxon>Pleosporales</taxon>
        <taxon>Pleosporineae</taxon>
        <taxon>Didymellaceae</taxon>
        <taxon>Ascochyta</taxon>
    </lineage>
</organism>
<dbReference type="AlphaFoldDB" id="A0A8H7MCJ7"/>
<accession>A0A8H7MCJ7</accession>
<dbReference type="Proteomes" id="UP000651452">
    <property type="component" value="Unassembled WGS sequence"/>
</dbReference>
<evidence type="ECO:0000313" key="2">
    <source>
        <dbReference type="Proteomes" id="UP000651452"/>
    </source>
</evidence>
<protein>
    <submittedName>
        <fullName evidence="1">Uncharacterized protein</fullName>
    </submittedName>
</protein>
<dbReference type="InterPro" id="IPR036465">
    <property type="entry name" value="vWFA_dom_sf"/>
</dbReference>
<proteinExistence type="predicted"/>
<dbReference type="EMBL" id="RZGK01000013">
    <property type="protein sequence ID" value="KAF9694491.1"/>
    <property type="molecule type" value="Genomic_DNA"/>
</dbReference>